<dbReference type="eggNOG" id="COG0735">
    <property type="taxonomic scope" value="Bacteria"/>
</dbReference>
<keyword evidence="3 7" id="KW-0862">Zinc</keyword>
<evidence type="ECO:0000313" key="9">
    <source>
        <dbReference type="EMBL" id="EGK57923.1"/>
    </source>
</evidence>
<feature type="binding site" evidence="8">
    <location>
        <position position="147"/>
    </location>
    <ligand>
        <name>Fe cation</name>
        <dbReference type="ChEBI" id="CHEBI:24875"/>
    </ligand>
</feature>
<evidence type="ECO:0000256" key="6">
    <source>
        <dbReference type="ARBA" id="ARBA00023163"/>
    </source>
</evidence>
<evidence type="ECO:0000256" key="5">
    <source>
        <dbReference type="ARBA" id="ARBA00023125"/>
    </source>
</evidence>
<dbReference type="InterPro" id="IPR036390">
    <property type="entry name" value="WH_DNA-bd_sf"/>
</dbReference>
<dbReference type="Pfam" id="PF01475">
    <property type="entry name" value="FUR"/>
    <property type="match status" value="1"/>
</dbReference>
<feature type="binding site" evidence="7">
    <location>
        <position position="155"/>
    </location>
    <ligand>
        <name>Zn(2+)</name>
        <dbReference type="ChEBI" id="CHEBI:29105"/>
    </ligand>
</feature>
<evidence type="ECO:0000256" key="2">
    <source>
        <dbReference type="ARBA" id="ARBA00022491"/>
    </source>
</evidence>
<evidence type="ECO:0000256" key="7">
    <source>
        <dbReference type="PIRSR" id="PIRSR602481-1"/>
    </source>
</evidence>
<reference evidence="9 10" key="1">
    <citation type="submission" date="2011-04" db="EMBL/GenBank/DDBJ databases">
        <authorList>
            <person name="Muzny D."/>
            <person name="Qin X."/>
            <person name="Deng J."/>
            <person name="Jiang H."/>
            <person name="Liu Y."/>
            <person name="Qu J."/>
            <person name="Song X.-Z."/>
            <person name="Zhang L."/>
            <person name="Thornton R."/>
            <person name="Coyle M."/>
            <person name="Francisco L."/>
            <person name="Jackson L."/>
            <person name="Javaid M."/>
            <person name="Korchina V."/>
            <person name="Kovar C."/>
            <person name="Mata R."/>
            <person name="Mathew T."/>
            <person name="Ngo R."/>
            <person name="Nguyen L."/>
            <person name="Nguyen N."/>
            <person name="Okwuonu G."/>
            <person name="Ongeri F."/>
            <person name="Pham C."/>
            <person name="Simmons D."/>
            <person name="Wilczek-Boney K."/>
            <person name="Hale W."/>
            <person name="Jakkamsetti A."/>
            <person name="Pham P."/>
            <person name="Ruth R."/>
            <person name="San Lucas F."/>
            <person name="Warren J."/>
            <person name="Zhang J."/>
            <person name="Zhao Z."/>
            <person name="Zhou C."/>
            <person name="Zhu D."/>
            <person name="Lee S."/>
            <person name="Bess C."/>
            <person name="Blankenburg K."/>
            <person name="Forbes L."/>
            <person name="Fu Q."/>
            <person name="Gubbala S."/>
            <person name="Hirani K."/>
            <person name="Jayaseelan J.C."/>
            <person name="Lara F."/>
            <person name="Munidasa M."/>
            <person name="Palculict T."/>
            <person name="Patil S."/>
            <person name="Pu L.-L."/>
            <person name="Saada N."/>
            <person name="Tang L."/>
            <person name="Weissenberger G."/>
            <person name="Zhu Y."/>
            <person name="Hemphill L."/>
            <person name="Shang Y."/>
            <person name="Youmans B."/>
            <person name="Ayvaz T."/>
            <person name="Ross M."/>
            <person name="Santibanez J."/>
            <person name="Aqrawi P."/>
            <person name="Gross S."/>
            <person name="Joshi V."/>
            <person name="Fowler G."/>
            <person name="Nazareth L."/>
            <person name="Reid J."/>
            <person name="Worley K."/>
            <person name="Petrosino J."/>
            <person name="Highlander S."/>
            <person name="Gibbs R."/>
        </authorList>
    </citation>
    <scope>NUCLEOTIDE SEQUENCE [LARGE SCALE GENOMIC DNA]</scope>
    <source>
        <strain evidence="9 10">DSM 2778</strain>
    </source>
</reference>
<gene>
    <name evidence="9" type="primary">fur2</name>
    <name evidence="9" type="ORF">HMPREF9081_2093</name>
</gene>
<evidence type="ECO:0000256" key="1">
    <source>
        <dbReference type="ARBA" id="ARBA00007957"/>
    </source>
</evidence>
<keyword evidence="7" id="KW-0479">Metal-binding</keyword>
<accession>F5RPA7</accession>
<comment type="cofactor">
    <cofactor evidence="8">
        <name>Mn(2+)</name>
        <dbReference type="ChEBI" id="CHEBI:29035"/>
    </cofactor>
    <cofactor evidence="8">
        <name>Fe(2+)</name>
        <dbReference type="ChEBI" id="CHEBI:29033"/>
    </cofactor>
    <text evidence="8">Binds 1 Mn(2+) or Fe(2+) ion per subunit.</text>
</comment>
<keyword evidence="6" id="KW-0804">Transcription</keyword>
<dbReference type="PANTHER" id="PTHR33202:SF7">
    <property type="entry name" value="FERRIC UPTAKE REGULATION PROTEIN"/>
    <property type="match status" value="1"/>
</dbReference>
<dbReference type="GO" id="GO:0008270">
    <property type="term" value="F:zinc ion binding"/>
    <property type="evidence" value="ECO:0007669"/>
    <property type="project" value="TreeGrafter"/>
</dbReference>
<keyword evidence="2" id="KW-0678">Repressor</keyword>
<dbReference type="InterPro" id="IPR002481">
    <property type="entry name" value="FUR"/>
</dbReference>
<name>F5RPA7_9FIRM</name>
<dbReference type="InterPro" id="IPR036388">
    <property type="entry name" value="WH-like_DNA-bd_sf"/>
</dbReference>
<evidence type="ECO:0000313" key="10">
    <source>
        <dbReference type="Proteomes" id="UP000004067"/>
    </source>
</evidence>
<dbReference type="STRING" id="888060.HMPREF9081_2093"/>
<dbReference type="CDD" id="cd07153">
    <property type="entry name" value="Fur_like"/>
    <property type="match status" value="1"/>
</dbReference>
<evidence type="ECO:0000256" key="3">
    <source>
        <dbReference type="ARBA" id="ARBA00022833"/>
    </source>
</evidence>
<dbReference type="EMBL" id="AFHQ01000052">
    <property type="protein sequence ID" value="EGK57923.1"/>
    <property type="molecule type" value="Genomic_DNA"/>
</dbReference>
<dbReference type="Proteomes" id="UP000004067">
    <property type="component" value="Unassembled WGS sequence"/>
</dbReference>
<organism evidence="9 10">
    <name type="scientific">Centipeda periodontii DSM 2778</name>
    <dbReference type="NCBI Taxonomy" id="888060"/>
    <lineage>
        <taxon>Bacteria</taxon>
        <taxon>Bacillati</taxon>
        <taxon>Bacillota</taxon>
        <taxon>Negativicutes</taxon>
        <taxon>Selenomonadales</taxon>
        <taxon>Selenomonadaceae</taxon>
        <taxon>Centipeda</taxon>
    </lineage>
</organism>
<dbReference type="Gene3D" id="3.30.1490.190">
    <property type="match status" value="1"/>
</dbReference>
<dbReference type="GO" id="GO:0003700">
    <property type="term" value="F:DNA-binding transcription factor activity"/>
    <property type="evidence" value="ECO:0007669"/>
    <property type="project" value="InterPro"/>
</dbReference>
<comment type="similarity">
    <text evidence="1">Belongs to the Fur family.</text>
</comment>
<dbReference type="GO" id="GO:0000976">
    <property type="term" value="F:transcription cis-regulatory region binding"/>
    <property type="evidence" value="ECO:0007669"/>
    <property type="project" value="TreeGrafter"/>
</dbReference>
<dbReference type="Gene3D" id="1.10.10.10">
    <property type="entry name" value="Winged helix-like DNA-binding domain superfamily/Winged helix DNA-binding domain"/>
    <property type="match status" value="1"/>
</dbReference>
<dbReference type="HOGENOM" id="CLU_096072_3_1_9"/>
<dbReference type="InterPro" id="IPR043135">
    <property type="entry name" value="Fur_C"/>
</dbReference>
<dbReference type="PANTHER" id="PTHR33202">
    <property type="entry name" value="ZINC UPTAKE REGULATION PROTEIN"/>
    <property type="match status" value="1"/>
</dbReference>
<feature type="binding site" evidence="7">
    <location>
        <position position="158"/>
    </location>
    <ligand>
        <name>Zn(2+)</name>
        <dbReference type="ChEBI" id="CHEBI:29105"/>
    </ligand>
</feature>
<comment type="cofactor">
    <cofactor evidence="7">
        <name>Zn(2+)</name>
        <dbReference type="ChEBI" id="CHEBI:29105"/>
    </cofactor>
    <text evidence="7">Binds 1 zinc ion per subunit.</text>
</comment>
<sequence>MEGNSMAETYTMEDLKKRLQATQRKMTPQRQIVLQVILDHPSEHLSAEKIYDILRGTESEIGLATVYRSLEILVSLGILQKIEFGKEFDKRNKGSYSYELNPIDPNQHFHHHLICTECKEISEFEEDMLDHLEEDIFKKTGFKVENHQAKFFGICKKCQEKQKKA</sequence>
<keyword evidence="8" id="KW-0408">Iron</keyword>
<proteinExistence type="inferred from homology"/>
<dbReference type="SUPFAM" id="SSF46785">
    <property type="entry name" value="Winged helix' DNA-binding domain"/>
    <property type="match status" value="1"/>
</dbReference>
<comment type="caution">
    <text evidence="9">The sequence shown here is derived from an EMBL/GenBank/DDBJ whole genome shotgun (WGS) entry which is preliminary data.</text>
</comment>
<keyword evidence="4" id="KW-0805">Transcription regulation</keyword>
<feature type="binding site" evidence="7">
    <location>
        <position position="118"/>
    </location>
    <ligand>
        <name>Zn(2+)</name>
        <dbReference type="ChEBI" id="CHEBI:29105"/>
    </ligand>
</feature>
<dbReference type="GO" id="GO:1900376">
    <property type="term" value="P:regulation of secondary metabolite biosynthetic process"/>
    <property type="evidence" value="ECO:0007669"/>
    <property type="project" value="TreeGrafter"/>
</dbReference>
<dbReference type="GO" id="GO:0045892">
    <property type="term" value="P:negative regulation of DNA-templated transcription"/>
    <property type="evidence" value="ECO:0007669"/>
    <property type="project" value="TreeGrafter"/>
</dbReference>
<evidence type="ECO:0000256" key="4">
    <source>
        <dbReference type="ARBA" id="ARBA00023015"/>
    </source>
</evidence>
<keyword evidence="10" id="KW-1185">Reference proteome</keyword>
<dbReference type="AlphaFoldDB" id="F5RPA7"/>
<feature type="binding site" evidence="7">
    <location>
        <position position="115"/>
    </location>
    <ligand>
        <name>Zn(2+)</name>
        <dbReference type="ChEBI" id="CHEBI:29105"/>
    </ligand>
</feature>
<keyword evidence="5" id="KW-0238">DNA-binding</keyword>
<protein>
    <submittedName>
        <fullName evidence="9">Ferric uptake regulation protein</fullName>
    </submittedName>
</protein>
<evidence type="ECO:0000256" key="8">
    <source>
        <dbReference type="PIRSR" id="PIRSR602481-2"/>
    </source>
</evidence>